<evidence type="ECO:0000256" key="10">
    <source>
        <dbReference type="RuleBase" id="RU004320"/>
    </source>
</evidence>
<evidence type="ECO:0000256" key="9">
    <source>
        <dbReference type="RuleBase" id="RU000673"/>
    </source>
</evidence>
<dbReference type="PATRIC" id="fig|1422.12.peg.836"/>
<dbReference type="GO" id="GO:0000049">
    <property type="term" value="F:tRNA binding"/>
    <property type="evidence" value="ECO:0007669"/>
    <property type="project" value="UniProtKB-UniRule"/>
</dbReference>
<keyword evidence="3 8" id="KW-0378">Hydrolase</keyword>
<protein>
    <recommendedName>
        <fullName evidence="7 8">Peptidyl-tRNA hydrolase</fullName>
        <shortName evidence="8">Pth</shortName>
        <ecNumber evidence="1 8">3.1.1.29</ecNumber>
    </recommendedName>
</protein>
<dbReference type="FunFam" id="3.40.50.1470:FF:000001">
    <property type="entry name" value="Peptidyl-tRNA hydrolase"/>
    <property type="match status" value="1"/>
</dbReference>
<feature type="site" description="Stabilizes the basic form of H active site to accept a proton" evidence="8">
    <location>
        <position position="91"/>
    </location>
</feature>
<feature type="binding site" evidence="8">
    <location>
        <position position="64"/>
    </location>
    <ligand>
        <name>tRNA</name>
        <dbReference type="ChEBI" id="CHEBI:17843"/>
    </ligand>
</feature>
<accession>A0A087LGU2</accession>
<evidence type="ECO:0000256" key="8">
    <source>
        <dbReference type="HAMAP-Rule" id="MF_00083"/>
    </source>
</evidence>
<feature type="active site" description="Proton acceptor" evidence="8">
    <location>
        <position position="19"/>
    </location>
</feature>
<dbReference type="GO" id="GO:0072344">
    <property type="term" value="P:rescue of stalled ribosome"/>
    <property type="evidence" value="ECO:0007669"/>
    <property type="project" value="UniProtKB-UniRule"/>
</dbReference>
<dbReference type="PANTHER" id="PTHR17224">
    <property type="entry name" value="PEPTIDYL-TRNA HYDROLASE"/>
    <property type="match status" value="1"/>
</dbReference>
<proteinExistence type="inferred from homology"/>
<dbReference type="RefSeq" id="WP_033008986.1">
    <property type="nucleotide sequence ID" value="NZ_JAKLOQ020000095.1"/>
</dbReference>
<dbReference type="Pfam" id="PF01195">
    <property type="entry name" value="Pept_tRNA_hydro"/>
    <property type="match status" value="1"/>
</dbReference>
<dbReference type="GO" id="GO:0004045">
    <property type="term" value="F:peptidyl-tRNA hydrolase activity"/>
    <property type="evidence" value="ECO:0007669"/>
    <property type="project" value="UniProtKB-UniRule"/>
</dbReference>
<comment type="function">
    <text evidence="8">Hydrolyzes ribosome-free peptidyl-tRNAs (with 1 or more amino acids incorporated), which drop off the ribosome during protein synthesis, or as a result of ribosome stalling.</text>
</comment>
<name>A0A087LGU2_GEOSE</name>
<feature type="binding site" evidence="8">
    <location>
        <position position="66"/>
    </location>
    <ligand>
        <name>tRNA</name>
        <dbReference type="ChEBI" id="CHEBI:17843"/>
    </ligand>
</feature>
<evidence type="ECO:0000256" key="1">
    <source>
        <dbReference type="ARBA" id="ARBA00013260"/>
    </source>
</evidence>
<dbReference type="InterPro" id="IPR018171">
    <property type="entry name" value="Pept_tRNA_hydro_CS"/>
</dbReference>
<evidence type="ECO:0000313" key="12">
    <source>
        <dbReference type="Proteomes" id="UP000075517"/>
    </source>
</evidence>
<reference evidence="11 12" key="1">
    <citation type="submission" date="2016-01" db="EMBL/GenBank/DDBJ databases">
        <title>Draft Genome Sequences of Seven Thermophilic Sporeformers Isolated from Foods.</title>
        <authorList>
            <person name="Berendsen E.M."/>
            <person name="Wells-Bennik M.H."/>
            <person name="Krawcyk A.O."/>
            <person name="De Jong A."/>
            <person name="Holsappel S."/>
            <person name="Eijlander R.T."/>
            <person name="Kuipers O.P."/>
        </authorList>
    </citation>
    <scope>NUCLEOTIDE SEQUENCE [LARGE SCALE GENOMIC DNA]</scope>
    <source>
        <strain evidence="11 12">B4114</strain>
    </source>
</reference>
<dbReference type="EC" id="3.1.1.29" evidence="1 8"/>
<dbReference type="Gene3D" id="3.40.50.1470">
    <property type="entry name" value="Peptidyl-tRNA hydrolase"/>
    <property type="match status" value="1"/>
</dbReference>
<organism evidence="11 12">
    <name type="scientific">Geobacillus stearothermophilus</name>
    <name type="common">Bacillus stearothermophilus</name>
    <dbReference type="NCBI Taxonomy" id="1422"/>
    <lineage>
        <taxon>Bacteria</taxon>
        <taxon>Bacillati</taxon>
        <taxon>Bacillota</taxon>
        <taxon>Bacilli</taxon>
        <taxon>Bacillales</taxon>
        <taxon>Anoxybacillaceae</taxon>
        <taxon>Geobacillus</taxon>
    </lineage>
</organism>
<feature type="site" description="Discriminates between blocked and unblocked aminoacyl-tRNA" evidence="8">
    <location>
        <position position="9"/>
    </location>
</feature>
<evidence type="ECO:0000256" key="4">
    <source>
        <dbReference type="ARBA" id="ARBA00022884"/>
    </source>
</evidence>
<dbReference type="NCBIfam" id="TIGR00447">
    <property type="entry name" value="pth"/>
    <property type="match status" value="1"/>
</dbReference>
<evidence type="ECO:0000313" key="11">
    <source>
        <dbReference type="EMBL" id="KYD31321.1"/>
    </source>
</evidence>
<sequence>MKLFVGLGNPGKEYEQTRHNIGFFVIDELAKRWDVSLKTAKFRGLFGTASVSGEKVALCKPLTYMNLSGECVRPLIDYYGIAIEDVIVIYDDLDLPPGKIRLRLKGSSGGHNGVKSLIHHLGTEQFKRIRIGIGRPAGGQPVADYVLSRFTEEEKPAVAEAVLRAADACEQAVAAPFTQVMNEFNK</sequence>
<feature type="binding site" evidence="8">
    <location>
        <position position="14"/>
    </location>
    <ligand>
        <name>tRNA</name>
        <dbReference type="ChEBI" id="CHEBI:17843"/>
    </ligand>
</feature>
<dbReference type="CDD" id="cd00462">
    <property type="entry name" value="PTH"/>
    <property type="match status" value="1"/>
</dbReference>
<comment type="function">
    <text evidence="8">Catalyzes the release of premature peptidyl moieties from peptidyl-tRNA molecules trapped in stalled 50S ribosomal subunits, and thus maintains levels of free tRNAs and 50S ribosomes.</text>
</comment>
<keyword evidence="8" id="KW-0963">Cytoplasm</keyword>
<dbReference type="InterPro" id="IPR001328">
    <property type="entry name" value="Pept_tRNA_hydro"/>
</dbReference>
<evidence type="ECO:0000256" key="7">
    <source>
        <dbReference type="ARBA" id="ARBA00050038"/>
    </source>
</evidence>
<evidence type="ECO:0000256" key="3">
    <source>
        <dbReference type="ARBA" id="ARBA00022801"/>
    </source>
</evidence>
<gene>
    <name evidence="8" type="primary">pth</name>
    <name evidence="11" type="ORF">B4114_0081</name>
</gene>
<evidence type="ECO:0000256" key="2">
    <source>
        <dbReference type="ARBA" id="ARBA00022555"/>
    </source>
</evidence>
<evidence type="ECO:0000256" key="5">
    <source>
        <dbReference type="ARBA" id="ARBA00038063"/>
    </source>
</evidence>
<dbReference type="EMBL" id="LQYY01000151">
    <property type="protein sequence ID" value="KYD31321.1"/>
    <property type="molecule type" value="Genomic_DNA"/>
</dbReference>
<dbReference type="PANTHER" id="PTHR17224:SF1">
    <property type="entry name" value="PEPTIDYL-TRNA HYDROLASE"/>
    <property type="match status" value="1"/>
</dbReference>
<dbReference type="InterPro" id="IPR036416">
    <property type="entry name" value="Pept_tRNA_hydro_sf"/>
</dbReference>
<dbReference type="PROSITE" id="PS01195">
    <property type="entry name" value="PEPT_TRNA_HYDROL_1"/>
    <property type="match status" value="1"/>
</dbReference>
<accession>A0A163YX66</accession>
<dbReference type="Proteomes" id="UP000075517">
    <property type="component" value="Unassembled WGS sequence"/>
</dbReference>
<comment type="similarity">
    <text evidence="5 8 10">Belongs to the PTH family.</text>
</comment>
<comment type="subcellular location">
    <subcellularLocation>
        <location evidence="8">Cytoplasm</location>
    </subcellularLocation>
</comment>
<comment type="subunit">
    <text evidence="8">Monomer.</text>
</comment>
<dbReference type="HAMAP" id="MF_00083">
    <property type="entry name" value="Pept_tRNA_hydro_bact"/>
    <property type="match status" value="1"/>
</dbReference>
<dbReference type="GO" id="GO:0006515">
    <property type="term" value="P:protein quality control for misfolded or incompletely synthesized proteins"/>
    <property type="evidence" value="ECO:0007669"/>
    <property type="project" value="UniProtKB-UniRule"/>
</dbReference>
<feature type="binding site" evidence="8">
    <location>
        <position position="112"/>
    </location>
    <ligand>
        <name>tRNA</name>
        <dbReference type="ChEBI" id="CHEBI:17843"/>
    </ligand>
</feature>
<comment type="catalytic activity">
    <reaction evidence="6 8 9">
        <text>an N-acyl-L-alpha-aminoacyl-tRNA + H2O = an N-acyl-L-amino acid + a tRNA + H(+)</text>
        <dbReference type="Rhea" id="RHEA:54448"/>
        <dbReference type="Rhea" id="RHEA-COMP:10123"/>
        <dbReference type="Rhea" id="RHEA-COMP:13883"/>
        <dbReference type="ChEBI" id="CHEBI:15377"/>
        <dbReference type="ChEBI" id="CHEBI:15378"/>
        <dbReference type="ChEBI" id="CHEBI:59874"/>
        <dbReference type="ChEBI" id="CHEBI:78442"/>
        <dbReference type="ChEBI" id="CHEBI:138191"/>
        <dbReference type="EC" id="3.1.1.29"/>
    </reaction>
</comment>
<dbReference type="AlphaFoldDB" id="A0A087LGU2"/>
<comment type="caution">
    <text evidence="11">The sequence shown here is derived from an EMBL/GenBank/DDBJ whole genome shotgun (WGS) entry which is preliminary data.</text>
</comment>
<keyword evidence="2 8" id="KW-0820">tRNA-binding</keyword>
<evidence type="ECO:0000256" key="6">
    <source>
        <dbReference type="ARBA" id="ARBA00048707"/>
    </source>
</evidence>
<dbReference type="SUPFAM" id="SSF53178">
    <property type="entry name" value="Peptidyl-tRNA hydrolase-like"/>
    <property type="match status" value="1"/>
</dbReference>
<dbReference type="GO" id="GO:0005737">
    <property type="term" value="C:cytoplasm"/>
    <property type="evidence" value="ECO:0007669"/>
    <property type="project" value="UniProtKB-SubCell"/>
</dbReference>
<keyword evidence="4 8" id="KW-0694">RNA-binding</keyword>
<dbReference type="PROSITE" id="PS01196">
    <property type="entry name" value="PEPT_TRNA_HYDROL_2"/>
    <property type="match status" value="1"/>
</dbReference>